<dbReference type="InterPro" id="IPR036890">
    <property type="entry name" value="HATPase_C_sf"/>
</dbReference>
<organism evidence="3 4">
    <name type="scientific">Vibrio stylophorae</name>
    <dbReference type="NCBI Taxonomy" id="659351"/>
    <lineage>
        <taxon>Bacteria</taxon>
        <taxon>Pseudomonadati</taxon>
        <taxon>Pseudomonadota</taxon>
        <taxon>Gammaproteobacteria</taxon>
        <taxon>Vibrionales</taxon>
        <taxon>Vibrionaceae</taxon>
        <taxon>Vibrio</taxon>
    </lineage>
</organism>
<name>A0ABN8DX25_9VIBR</name>
<dbReference type="RefSeq" id="WP_237468033.1">
    <property type="nucleotide sequence ID" value="NZ_CAKLDI010000002.1"/>
</dbReference>
<dbReference type="InterPro" id="IPR003594">
    <property type="entry name" value="HATPase_dom"/>
</dbReference>
<evidence type="ECO:0000256" key="1">
    <source>
        <dbReference type="ARBA" id="ARBA00022527"/>
    </source>
</evidence>
<dbReference type="Proteomes" id="UP000838672">
    <property type="component" value="Unassembled WGS sequence"/>
</dbReference>
<reference evidence="3" key="1">
    <citation type="submission" date="2021-11" db="EMBL/GenBank/DDBJ databases">
        <authorList>
            <person name="Rodrigo-Torres L."/>
            <person name="Arahal R. D."/>
            <person name="Lucena T."/>
        </authorList>
    </citation>
    <scope>NUCLEOTIDE SEQUENCE</scope>
    <source>
        <strain evidence="3">CECT 7929</strain>
    </source>
</reference>
<keyword evidence="1" id="KW-0723">Serine/threonine-protein kinase</keyword>
<evidence type="ECO:0000313" key="4">
    <source>
        <dbReference type="Proteomes" id="UP000838672"/>
    </source>
</evidence>
<dbReference type="EMBL" id="CAKLDI010000002">
    <property type="protein sequence ID" value="CAH0535175.1"/>
    <property type="molecule type" value="Genomic_DNA"/>
</dbReference>
<protein>
    <submittedName>
        <fullName evidence="3">Serine-protein kinase RsbW</fullName>
        <ecNumber evidence="3">2.7.11.1</ecNumber>
    </submittedName>
</protein>
<dbReference type="InterPro" id="IPR050267">
    <property type="entry name" value="Anti-sigma-factor_SerPK"/>
</dbReference>
<keyword evidence="3" id="KW-0418">Kinase</keyword>
<dbReference type="PANTHER" id="PTHR35526:SF3">
    <property type="entry name" value="ANTI-SIGMA-F FACTOR RSBW"/>
    <property type="match status" value="1"/>
</dbReference>
<dbReference type="EC" id="2.7.11.1" evidence="3"/>
<evidence type="ECO:0000259" key="2">
    <source>
        <dbReference type="Pfam" id="PF13581"/>
    </source>
</evidence>
<feature type="domain" description="Histidine kinase/HSP90-like ATPase" evidence="2">
    <location>
        <begin position="33"/>
        <end position="144"/>
    </location>
</feature>
<accession>A0ABN8DX25</accession>
<evidence type="ECO:0000313" key="3">
    <source>
        <dbReference type="EMBL" id="CAH0535175.1"/>
    </source>
</evidence>
<keyword evidence="3" id="KW-0808">Transferase</keyword>
<dbReference type="Pfam" id="PF13581">
    <property type="entry name" value="HATPase_c_2"/>
    <property type="match status" value="1"/>
</dbReference>
<dbReference type="GO" id="GO:0004674">
    <property type="term" value="F:protein serine/threonine kinase activity"/>
    <property type="evidence" value="ECO:0007669"/>
    <property type="project" value="UniProtKB-EC"/>
</dbReference>
<gene>
    <name evidence="3" type="primary">rsbW</name>
    <name evidence="3" type="ORF">VST7929_02836</name>
</gene>
<proteinExistence type="predicted"/>
<dbReference type="SUPFAM" id="SSF55874">
    <property type="entry name" value="ATPase domain of HSP90 chaperone/DNA topoisomerase II/histidine kinase"/>
    <property type="match status" value="1"/>
</dbReference>
<comment type="caution">
    <text evidence="3">The sequence shown here is derived from an EMBL/GenBank/DDBJ whole genome shotgun (WGS) entry which is preliminary data.</text>
</comment>
<keyword evidence="4" id="KW-1185">Reference proteome</keyword>
<sequence>MQTEESTVSPVKYKSEYLSALSVSRIIADDCVQFWRRLALSESDLIQLELCVVELVNNVVEHAYDYAINQPILCETWLEEQKLQFRVSDYGSGMSEANLMQAKCCELRPPDPKDCSTWHSSGRGLQMVVRMVDEIQHYQKQGMNTTHIGKLIEHIEPS</sequence>
<dbReference type="PANTHER" id="PTHR35526">
    <property type="entry name" value="ANTI-SIGMA-F FACTOR RSBW-RELATED"/>
    <property type="match status" value="1"/>
</dbReference>
<dbReference type="Gene3D" id="3.30.565.10">
    <property type="entry name" value="Histidine kinase-like ATPase, C-terminal domain"/>
    <property type="match status" value="1"/>
</dbReference>